<comment type="caution">
    <text evidence="3">The sequence shown here is derived from an EMBL/GenBank/DDBJ whole genome shotgun (WGS) entry which is preliminary data.</text>
</comment>
<feature type="region of interest" description="Disordered" evidence="1">
    <location>
        <begin position="118"/>
        <end position="143"/>
    </location>
</feature>
<protein>
    <recommendedName>
        <fullName evidence="2">DUF559 domain-containing protein</fullName>
    </recommendedName>
</protein>
<dbReference type="InterPro" id="IPR047216">
    <property type="entry name" value="Endonuclease_DUF559_bact"/>
</dbReference>
<proteinExistence type="predicted"/>
<evidence type="ECO:0000259" key="2">
    <source>
        <dbReference type="Pfam" id="PF04480"/>
    </source>
</evidence>
<dbReference type="PANTHER" id="PTHR38590">
    <property type="entry name" value="BLL0828 PROTEIN"/>
    <property type="match status" value="1"/>
</dbReference>
<dbReference type="Gene3D" id="3.40.960.10">
    <property type="entry name" value="VSR Endonuclease"/>
    <property type="match status" value="1"/>
</dbReference>
<organism evidence="3 4">
    <name type="scientific">Sphingomonas sanguinis</name>
    <dbReference type="NCBI Taxonomy" id="33051"/>
    <lineage>
        <taxon>Bacteria</taxon>
        <taxon>Pseudomonadati</taxon>
        <taxon>Pseudomonadota</taxon>
        <taxon>Alphaproteobacteria</taxon>
        <taxon>Sphingomonadales</taxon>
        <taxon>Sphingomonadaceae</taxon>
        <taxon>Sphingomonas</taxon>
    </lineage>
</organism>
<dbReference type="Proteomes" id="UP000072867">
    <property type="component" value="Unassembled WGS sequence"/>
</dbReference>
<dbReference type="InterPro" id="IPR007569">
    <property type="entry name" value="DUF559"/>
</dbReference>
<reference evidence="3 4" key="1">
    <citation type="journal article" date="2016" name="Front. Microbiol.">
        <title>Genomic Resource of Rice Seed Associated Bacteria.</title>
        <authorList>
            <person name="Midha S."/>
            <person name="Bansal K."/>
            <person name="Sharma S."/>
            <person name="Kumar N."/>
            <person name="Patil P.P."/>
            <person name="Chaudhry V."/>
            <person name="Patil P.B."/>
        </authorList>
    </citation>
    <scope>NUCLEOTIDE SEQUENCE [LARGE SCALE GENOMIC DNA]</scope>
    <source>
        <strain evidence="3 4">NS319</strain>
    </source>
</reference>
<evidence type="ECO:0000256" key="1">
    <source>
        <dbReference type="SAM" id="MobiDB-lite"/>
    </source>
</evidence>
<dbReference type="Pfam" id="PF04480">
    <property type="entry name" value="DUF559"/>
    <property type="match status" value="1"/>
</dbReference>
<dbReference type="CDD" id="cd01038">
    <property type="entry name" value="Endonuclease_DUF559"/>
    <property type="match status" value="1"/>
</dbReference>
<dbReference type="AlphaFoldDB" id="A0A147HSS8"/>
<feature type="compositionally biased region" description="Basic and acidic residues" evidence="1">
    <location>
        <begin position="118"/>
        <end position="132"/>
    </location>
</feature>
<gene>
    <name evidence="3" type="ORF">NS319_16670</name>
</gene>
<dbReference type="PANTHER" id="PTHR38590:SF1">
    <property type="entry name" value="BLL0828 PROTEIN"/>
    <property type="match status" value="1"/>
</dbReference>
<dbReference type="SUPFAM" id="SSF52980">
    <property type="entry name" value="Restriction endonuclease-like"/>
    <property type="match status" value="1"/>
</dbReference>
<dbReference type="PATRIC" id="fig|33051.3.peg.881"/>
<dbReference type="EMBL" id="LDTD01000145">
    <property type="protein sequence ID" value="KTT67840.1"/>
    <property type="molecule type" value="Genomic_DNA"/>
</dbReference>
<name>A0A147HSS8_9SPHN</name>
<feature type="region of interest" description="Disordered" evidence="1">
    <location>
        <begin position="1"/>
        <end position="23"/>
    </location>
</feature>
<dbReference type="RefSeq" id="WP_058734617.1">
    <property type="nucleotide sequence ID" value="NZ_LDTD01000145.1"/>
</dbReference>
<dbReference type="InterPro" id="IPR011335">
    <property type="entry name" value="Restrct_endonuc-II-like"/>
</dbReference>
<accession>A0A147HSS8</accession>
<feature type="domain" description="DUF559" evidence="2">
    <location>
        <begin position="12"/>
        <end position="114"/>
    </location>
</feature>
<sequence>MRSYDNHRSGTVQRARQLRRDASEPERHLLRALRNTYPHLKWRHQTPLGPFFADMLCFSEKLVIEVDGDTHAVAEEYDASREDFMAREGYRTVRVTNADVMQNLEGVMERISFSLREKEGARVAQPRGKDEGVALPKKKGGTA</sequence>
<evidence type="ECO:0000313" key="4">
    <source>
        <dbReference type="Proteomes" id="UP000072867"/>
    </source>
</evidence>
<evidence type="ECO:0000313" key="3">
    <source>
        <dbReference type="EMBL" id="KTT67840.1"/>
    </source>
</evidence>